<dbReference type="EMBL" id="HACA01006798">
    <property type="protein sequence ID" value="CDW24159.1"/>
    <property type="molecule type" value="Transcribed_RNA"/>
</dbReference>
<feature type="non-terminal residue" evidence="1">
    <location>
        <position position="96"/>
    </location>
</feature>
<evidence type="ECO:0000313" key="1">
    <source>
        <dbReference type="EMBL" id="CDW24159.1"/>
    </source>
</evidence>
<proteinExistence type="predicted"/>
<organism evidence="1">
    <name type="scientific">Lepeophtheirus salmonis</name>
    <name type="common">Salmon louse</name>
    <name type="synonym">Caligus salmonis</name>
    <dbReference type="NCBI Taxonomy" id="72036"/>
    <lineage>
        <taxon>Eukaryota</taxon>
        <taxon>Metazoa</taxon>
        <taxon>Ecdysozoa</taxon>
        <taxon>Arthropoda</taxon>
        <taxon>Crustacea</taxon>
        <taxon>Multicrustacea</taxon>
        <taxon>Hexanauplia</taxon>
        <taxon>Copepoda</taxon>
        <taxon>Siphonostomatoida</taxon>
        <taxon>Caligidae</taxon>
        <taxon>Lepeophtheirus</taxon>
    </lineage>
</organism>
<protein>
    <submittedName>
        <fullName evidence="1">Uncharacterized protein</fullName>
    </submittedName>
</protein>
<sequence>MYCHDKTRFLSHSSLFLYPVFLNGSKRFYDGCPAPSIANMTFYLEIFLDFIDILDERPASAWRIICPHYIRTKSLEPLLCNTNRKKMGLHGKFSWS</sequence>
<accession>A0A0K2TDM9</accession>
<name>A0A0K2TDM9_LEPSM</name>
<reference evidence="1" key="1">
    <citation type="submission" date="2014-05" db="EMBL/GenBank/DDBJ databases">
        <authorList>
            <person name="Chronopoulou M."/>
        </authorList>
    </citation>
    <scope>NUCLEOTIDE SEQUENCE</scope>
    <source>
        <tissue evidence="1">Whole organism</tissue>
    </source>
</reference>
<dbReference type="AlphaFoldDB" id="A0A0K2TDM9"/>